<protein>
    <recommendedName>
        <fullName evidence="5">Secreted protein</fullName>
    </recommendedName>
</protein>
<feature type="chain" id="PRO_5036297583" description="Secreted protein" evidence="1">
    <location>
        <begin position="17"/>
        <end position="159"/>
    </location>
</feature>
<reference evidence="2 3" key="1">
    <citation type="journal article" date="2010" name="Nature">
        <title>Genome sequencing and analysis of the model grass Brachypodium distachyon.</title>
        <authorList>
            <consortium name="International Brachypodium Initiative"/>
        </authorList>
    </citation>
    <scope>NUCLEOTIDE SEQUENCE [LARGE SCALE GENOMIC DNA]</scope>
    <source>
        <strain evidence="2 3">Bd21</strain>
    </source>
</reference>
<dbReference type="Proteomes" id="UP000008810">
    <property type="component" value="Chromosome 5"/>
</dbReference>
<organism evidence="2">
    <name type="scientific">Brachypodium distachyon</name>
    <name type="common">Purple false brome</name>
    <name type="synonym">Trachynia distachya</name>
    <dbReference type="NCBI Taxonomy" id="15368"/>
    <lineage>
        <taxon>Eukaryota</taxon>
        <taxon>Viridiplantae</taxon>
        <taxon>Streptophyta</taxon>
        <taxon>Embryophyta</taxon>
        <taxon>Tracheophyta</taxon>
        <taxon>Spermatophyta</taxon>
        <taxon>Magnoliopsida</taxon>
        <taxon>Liliopsida</taxon>
        <taxon>Poales</taxon>
        <taxon>Poaceae</taxon>
        <taxon>BOP clade</taxon>
        <taxon>Pooideae</taxon>
        <taxon>Stipodae</taxon>
        <taxon>Brachypodieae</taxon>
        <taxon>Brachypodium</taxon>
    </lineage>
</organism>
<dbReference type="EnsemblPlants" id="KQJ82477">
    <property type="protein sequence ID" value="KQJ82477"/>
    <property type="gene ID" value="BRADI_5g09112v3"/>
</dbReference>
<accession>A0A0Q3KR28</accession>
<evidence type="ECO:0000313" key="4">
    <source>
        <dbReference type="Proteomes" id="UP000008810"/>
    </source>
</evidence>
<evidence type="ECO:0000313" key="3">
    <source>
        <dbReference type="EnsemblPlants" id="KQJ82477"/>
    </source>
</evidence>
<feature type="signal peptide" evidence="1">
    <location>
        <begin position="1"/>
        <end position="16"/>
    </location>
</feature>
<dbReference type="AlphaFoldDB" id="A0A0Q3KR28"/>
<evidence type="ECO:0008006" key="5">
    <source>
        <dbReference type="Google" id="ProtNLM"/>
    </source>
</evidence>
<evidence type="ECO:0000256" key="1">
    <source>
        <dbReference type="SAM" id="SignalP"/>
    </source>
</evidence>
<reference evidence="3" key="3">
    <citation type="submission" date="2018-08" db="UniProtKB">
        <authorList>
            <consortium name="EnsemblPlants"/>
        </authorList>
    </citation>
    <scope>IDENTIFICATION</scope>
    <source>
        <strain evidence="3">cv. Bd21</strain>
    </source>
</reference>
<dbReference type="InParanoid" id="A0A0Q3KR28"/>
<dbReference type="Gramene" id="KQJ82477">
    <property type="protein sequence ID" value="KQJ82477"/>
    <property type="gene ID" value="BRADI_5g09112v3"/>
</dbReference>
<name>A0A0Q3KR28_BRADI</name>
<keyword evidence="1" id="KW-0732">Signal</keyword>
<keyword evidence="4" id="KW-1185">Reference proteome</keyword>
<reference evidence="2" key="2">
    <citation type="submission" date="2017-06" db="EMBL/GenBank/DDBJ databases">
        <title>WGS assembly of Brachypodium distachyon.</title>
        <authorList>
            <consortium name="The International Brachypodium Initiative"/>
            <person name="Lucas S."/>
            <person name="Harmon-Smith M."/>
            <person name="Lail K."/>
            <person name="Tice H."/>
            <person name="Grimwood J."/>
            <person name="Bruce D."/>
            <person name="Barry K."/>
            <person name="Shu S."/>
            <person name="Lindquist E."/>
            <person name="Wang M."/>
            <person name="Pitluck S."/>
            <person name="Vogel J.P."/>
            <person name="Garvin D.F."/>
            <person name="Mockler T.C."/>
            <person name="Schmutz J."/>
            <person name="Rokhsar D."/>
            <person name="Bevan M.W."/>
        </authorList>
    </citation>
    <scope>NUCLEOTIDE SEQUENCE</scope>
    <source>
        <strain evidence="2">Bd21</strain>
    </source>
</reference>
<evidence type="ECO:0000313" key="2">
    <source>
        <dbReference type="EMBL" id="KQJ82477.2"/>
    </source>
</evidence>
<dbReference type="EMBL" id="CM000884">
    <property type="protein sequence ID" value="KQJ82477.2"/>
    <property type="molecule type" value="Genomic_DNA"/>
</dbReference>
<proteinExistence type="predicted"/>
<sequence>MVSAFFLLLLVPPIGLLNTRILLTGRHVFNTGGPSGIRLAMAMVTAASTFRPLLPASWFQLPTYRCPVYIKKIPSSLMEKYRRGDPQRVKTPSVSVLCRGAMDHYDSRFGILIAGNRKRWPDYPCVSRFRQRRLISFLLRQELLHTYGAYAFFSSRSLH</sequence>
<gene>
    <name evidence="2" type="ORF">BRADI_5g09112v3</name>
</gene>